<dbReference type="InterPro" id="IPR011701">
    <property type="entry name" value="MFS"/>
</dbReference>
<feature type="transmembrane region" description="Helical" evidence="8">
    <location>
        <begin position="373"/>
        <end position="394"/>
    </location>
</feature>
<dbReference type="Gene3D" id="1.20.1720.10">
    <property type="entry name" value="Multidrug resistance protein D"/>
    <property type="match status" value="1"/>
</dbReference>
<evidence type="ECO:0000256" key="1">
    <source>
        <dbReference type="ARBA" id="ARBA00004651"/>
    </source>
</evidence>
<feature type="transmembrane region" description="Helical" evidence="8">
    <location>
        <begin position="76"/>
        <end position="95"/>
    </location>
</feature>
<proteinExistence type="inferred from homology"/>
<dbReference type="SUPFAM" id="SSF103473">
    <property type="entry name" value="MFS general substrate transporter"/>
    <property type="match status" value="1"/>
</dbReference>
<dbReference type="GO" id="GO:1990961">
    <property type="term" value="P:xenobiotic detoxification by transmembrane export across the plasma membrane"/>
    <property type="evidence" value="ECO:0007669"/>
    <property type="project" value="InterPro"/>
</dbReference>
<dbReference type="EMBL" id="UOFW01000145">
    <property type="protein sequence ID" value="VAX05757.1"/>
    <property type="molecule type" value="Genomic_DNA"/>
</dbReference>
<comment type="similarity">
    <text evidence="2">Belongs to the major facilitator superfamily. Bcr/CmlA family.</text>
</comment>
<comment type="subcellular location">
    <subcellularLocation>
        <location evidence="1">Cell membrane</location>
        <topology evidence="1">Multi-pass membrane protein</topology>
    </subcellularLocation>
</comment>
<evidence type="ECO:0000256" key="7">
    <source>
        <dbReference type="ARBA" id="ARBA00023136"/>
    </source>
</evidence>
<feature type="transmembrane region" description="Helical" evidence="8">
    <location>
        <begin position="310"/>
        <end position="336"/>
    </location>
</feature>
<keyword evidence="6 8" id="KW-1133">Transmembrane helix</keyword>
<dbReference type="GO" id="GO:0042910">
    <property type="term" value="F:xenobiotic transmembrane transporter activity"/>
    <property type="evidence" value="ECO:0007669"/>
    <property type="project" value="InterPro"/>
</dbReference>
<dbReference type="PANTHER" id="PTHR23502">
    <property type="entry name" value="MAJOR FACILITATOR SUPERFAMILY"/>
    <property type="match status" value="1"/>
</dbReference>
<dbReference type="Pfam" id="PF07690">
    <property type="entry name" value="MFS_1"/>
    <property type="match status" value="1"/>
</dbReference>
<evidence type="ECO:0000313" key="10">
    <source>
        <dbReference type="EMBL" id="VAX05757.1"/>
    </source>
</evidence>
<evidence type="ECO:0000256" key="6">
    <source>
        <dbReference type="ARBA" id="ARBA00022989"/>
    </source>
</evidence>
<evidence type="ECO:0000259" key="9">
    <source>
        <dbReference type="PROSITE" id="PS50850"/>
    </source>
</evidence>
<dbReference type="InterPro" id="IPR004812">
    <property type="entry name" value="Efflux_drug-R_Bcr/CmlA"/>
</dbReference>
<evidence type="ECO:0000256" key="8">
    <source>
        <dbReference type="SAM" id="Phobius"/>
    </source>
</evidence>
<evidence type="ECO:0000256" key="4">
    <source>
        <dbReference type="ARBA" id="ARBA00022475"/>
    </source>
</evidence>
<gene>
    <name evidence="10" type="ORF">MNBD_ALPHA03-1981</name>
</gene>
<dbReference type="InterPro" id="IPR020846">
    <property type="entry name" value="MFS_dom"/>
</dbReference>
<protein>
    <submittedName>
        <fullName evidence="10">Multidrug resistance transporter, Bcr/CflA family</fullName>
    </submittedName>
</protein>
<keyword evidence="5 8" id="KW-0812">Transmembrane</keyword>
<keyword evidence="4" id="KW-1003">Cell membrane</keyword>
<sequence length="398" mass="43318">MRPEFSPRILAILLAALVALTPFSIDTYLPALPDMAHYFGTSIGMVEMTIGAFFLGYAMGQLVGGPLSDHFGRRRVGGPGVVIFLLATIAIIFAPNIESAIFGRFVQAFGGGFVTVIAPSVVRDRFTGKEAAKMFALIGVVMMLAPLVAPAVGAIILKFADWRMIFVFLAGYALLALAVIFLCLPERKKALTSKLNFAKVWDGYRRVLTHRRAVRYMITQTFSSSVVYLFLTGSSFAYITYLGVSTDLFPVLFGANIVTIMCFNRLNPFLLNIFSPHQLIGAGIIIQLLANALLWGGQVVDLAFIDPKNIYMVVPMVMLSIGAAGIIMPNSFACFLEDFEDNSGSANAILGTSQFVMAGILSTILGLLHSDDILPMTTMMLLSSILSVLSYRFLIRQT</sequence>
<dbReference type="AlphaFoldDB" id="A0A3B1BM02"/>
<feature type="transmembrane region" description="Helical" evidence="8">
    <location>
        <begin position="221"/>
        <end position="242"/>
    </location>
</feature>
<keyword evidence="7 8" id="KW-0472">Membrane</keyword>
<dbReference type="CDD" id="cd17320">
    <property type="entry name" value="MFS_MdfA_MDR_like"/>
    <property type="match status" value="1"/>
</dbReference>
<dbReference type="GO" id="GO:0005886">
    <property type="term" value="C:plasma membrane"/>
    <property type="evidence" value="ECO:0007669"/>
    <property type="project" value="UniProtKB-SubCell"/>
</dbReference>
<name>A0A3B1BM02_9ZZZZ</name>
<evidence type="ECO:0000256" key="3">
    <source>
        <dbReference type="ARBA" id="ARBA00022448"/>
    </source>
</evidence>
<feature type="transmembrane region" description="Helical" evidence="8">
    <location>
        <begin position="35"/>
        <end position="55"/>
    </location>
</feature>
<evidence type="ECO:0000256" key="5">
    <source>
        <dbReference type="ARBA" id="ARBA00022692"/>
    </source>
</evidence>
<organism evidence="10">
    <name type="scientific">hydrothermal vent metagenome</name>
    <dbReference type="NCBI Taxonomy" id="652676"/>
    <lineage>
        <taxon>unclassified sequences</taxon>
        <taxon>metagenomes</taxon>
        <taxon>ecological metagenomes</taxon>
    </lineage>
</organism>
<dbReference type="PANTHER" id="PTHR23502:SF132">
    <property type="entry name" value="POLYAMINE TRANSPORTER 2-RELATED"/>
    <property type="match status" value="1"/>
</dbReference>
<dbReference type="InterPro" id="IPR036259">
    <property type="entry name" value="MFS_trans_sf"/>
</dbReference>
<reference evidence="10" key="1">
    <citation type="submission" date="2018-06" db="EMBL/GenBank/DDBJ databases">
        <authorList>
            <person name="Zhirakovskaya E."/>
        </authorList>
    </citation>
    <scope>NUCLEOTIDE SEQUENCE</scope>
</reference>
<dbReference type="InterPro" id="IPR005829">
    <property type="entry name" value="Sugar_transporter_CS"/>
</dbReference>
<feature type="transmembrane region" description="Helical" evidence="8">
    <location>
        <begin position="248"/>
        <end position="267"/>
    </location>
</feature>
<dbReference type="NCBIfam" id="TIGR00710">
    <property type="entry name" value="efflux_Bcr_CflA"/>
    <property type="match status" value="1"/>
</dbReference>
<feature type="transmembrane region" description="Helical" evidence="8">
    <location>
        <begin position="348"/>
        <end position="367"/>
    </location>
</feature>
<accession>A0A3B1BM02</accession>
<feature type="domain" description="Major facilitator superfamily (MFS) profile" evidence="9">
    <location>
        <begin position="10"/>
        <end position="398"/>
    </location>
</feature>
<evidence type="ECO:0000256" key="2">
    <source>
        <dbReference type="ARBA" id="ARBA00006236"/>
    </source>
</evidence>
<keyword evidence="3" id="KW-0813">Transport</keyword>
<feature type="transmembrane region" description="Helical" evidence="8">
    <location>
        <begin position="134"/>
        <end position="156"/>
    </location>
</feature>
<dbReference type="PROSITE" id="PS50850">
    <property type="entry name" value="MFS"/>
    <property type="match status" value="1"/>
</dbReference>
<feature type="transmembrane region" description="Helical" evidence="8">
    <location>
        <begin position="279"/>
        <end position="298"/>
    </location>
</feature>
<feature type="transmembrane region" description="Helical" evidence="8">
    <location>
        <begin position="101"/>
        <end position="122"/>
    </location>
</feature>
<feature type="transmembrane region" description="Helical" evidence="8">
    <location>
        <begin position="162"/>
        <end position="184"/>
    </location>
</feature>
<dbReference type="PROSITE" id="PS00216">
    <property type="entry name" value="SUGAR_TRANSPORT_1"/>
    <property type="match status" value="1"/>
</dbReference>